<evidence type="ECO:0000313" key="2">
    <source>
        <dbReference type="EMBL" id="GAA2608511.1"/>
    </source>
</evidence>
<dbReference type="Pfam" id="PF12680">
    <property type="entry name" value="SnoaL_2"/>
    <property type="match status" value="1"/>
</dbReference>
<dbReference type="SUPFAM" id="SSF54427">
    <property type="entry name" value="NTF2-like"/>
    <property type="match status" value="1"/>
</dbReference>
<organism evidence="2 3">
    <name type="scientific">Streptomyces axinellae</name>
    <dbReference type="NCBI Taxonomy" id="552788"/>
    <lineage>
        <taxon>Bacteria</taxon>
        <taxon>Bacillati</taxon>
        <taxon>Actinomycetota</taxon>
        <taxon>Actinomycetes</taxon>
        <taxon>Kitasatosporales</taxon>
        <taxon>Streptomycetaceae</taxon>
        <taxon>Streptomyces</taxon>
    </lineage>
</organism>
<dbReference type="InterPro" id="IPR032710">
    <property type="entry name" value="NTF2-like_dom_sf"/>
</dbReference>
<keyword evidence="3" id="KW-1185">Reference proteome</keyword>
<name>A0ABP6C907_9ACTN</name>
<dbReference type="InterPro" id="IPR037401">
    <property type="entry name" value="SnoaL-like"/>
</dbReference>
<sequence length="119" mass="13135">MSDDAAAKELYRRWIEEAWNGSADAARELVSEDFVGHWPEHDVHGPGELVETIARTHGMFTSLRFEVQVGPFAGDGYVAGRWSGNGGTEDGVAVFFGNDILQIRDGRFTEYWVASVQTG</sequence>
<dbReference type="EMBL" id="BAAARJ010000006">
    <property type="protein sequence ID" value="GAA2608511.1"/>
    <property type="molecule type" value="Genomic_DNA"/>
</dbReference>
<evidence type="ECO:0000259" key="1">
    <source>
        <dbReference type="Pfam" id="PF12680"/>
    </source>
</evidence>
<protein>
    <recommendedName>
        <fullName evidence="1">SnoaL-like domain-containing protein</fullName>
    </recommendedName>
</protein>
<dbReference type="RefSeq" id="WP_344564738.1">
    <property type="nucleotide sequence ID" value="NZ_BAAARJ010000006.1"/>
</dbReference>
<dbReference type="Proteomes" id="UP001501447">
    <property type="component" value="Unassembled WGS sequence"/>
</dbReference>
<reference evidence="3" key="1">
    <citation type="journal article" date="2019" name="Int. J. Syst. Evol. Microbiol.">
        <title>The Global Catalogue of Microorganisms (GCM) 10K type strain sequencing project: providing services to taxonomists for standard genome sequencing and annotation.</title>
        <authorList>
            <consortium name="The Broad Institute Genomics Platform"/>
            <consortium name="The Broad Institute Genome Sequencing Center for Infectious Disease"/>
            <person name="Wu L."/>
            <person name="Ma J."/>
        </authorList>
    </citation>
    <scope>NUCLEOTIDE SEQUENCE [LARGE SCALE GENOMIC DNA]</scope>
    <source>
        <strain evidence="3">JCM 16373</strain>
    </source>
</reference>
<accession>A0ABP6C907</accession>
<feature type="domain" description="SnoaL-like" evidence="1">
    <location>
        <begin position="12"/>
        <end position="111"/>
    </location>
</feature>
<evidence type="ECO:0000313" key="3">
    <source>
        <dbReference type="Proteomes" id="UP001501447"/>
    </source>
</evidence>
<proteinExistence type="predicted"/>
<dbReference type="Gene3D" id="3.10.450.50">
    <property type="match status" value="1"/>
</dbReference>
<gene>
    <name evidence="2" type="ORF">GCM10009863_22380</name>
</gene>
<comment type="caution">
    <text evidence="2">The sequence shown here is derived from an EMBL/GenBank/DDBJ whole genome shotgun (WGS) entry which is preliminary data.</text>
</comment>